<dbReference type="SUPFAM" id="SSF52317">
    <property type="entry name" value="Class I glutamine amidotransferase-like"/>
    <property type="match status" value="1"/>
</dbReference>
<dbReference type="Proteomes" id="UP000056968">
    <property type="component" value="Chromosome"/>
</dbReference>
<feature type="active site" description="Charge relay system" evidence="6">
    <location>
        <position position="246"/>
    </location>
</feature>
<proteinExistence type="inferred from homology"/>
<protein>
    <submittedName>
        <fullName evidence="10">LD-carboxypeptidase</fullName>
    </submittedName>
</protein>
<evidence type="ECO:0000256" key="5">
    <source>
        <dbReference type="ARBA" id="ARBA00022825"/>
    </source>
</evidence>
<evidence type="ECO:0000256" key="6">
    <source>
        <dbReference type="PIRSR" id="PIRSR028757-1"/>
    </source>
</evidence>
<feature type="chain" id="PRO_5006611976" evidence="7">
    <location>
        <begin position="25"/>
        <end position="347"/>
    </location>
</feature>
<dbReference type="GO" id="GO:0006508">
    <property type="term" value="P:proteolysis"/>
    <property type="evidence" value="ECO:0007669"/>
    <property type="project" value="UniProtKB-KW"/>
</dbReference>
<evidence type="ECO:0000313" key="11">
    <source>
        <dbReference type="Proteomes" id="UP000056968"/>
    </source>
</evidence>
<keyword evidence="11" id="KW-1185">Reference proteome</keyword>
<dbReference type="PANTHER" id="PTHR30237:SF2">
    <property type="entry name" value="MUREIN TETRAPEPTIDE CARBOXYPEPTIDASE"/>
    <property type="match status" value="1"/>
</dbReference>
<dbReference type="KEGG" id="sbd:ATN00_19640"/>
<keyword evidence="3" id="KW-0645">Protease</keyword>
<dbReference type="EMBL" id="CP013264">
    <property type="protein sequence ID" value="ALR22192.1"/>
    <property type="molecule type" value="Genomic_DNA"/>
</dbReference>
<dbReference type="STRING" id="1332080.ATN00_19640"/>
<dbReference type="InterPro" id="IPR040921">
    <property type="entry name" value="Peptidase_S66C"/>
</dbReference>
<dbReference type="PIRSF" id="PIRSF028757">
    <property type="entry name" value="LD-carboxypeptidase"/>
    <property type="match status" value="1"/>
</dbReference>
<keyword evidence="4" id="KW-0378">Hydrolase</keyword>
<keyword evidence="2 10" id="KW-0121">Carboxypeptidase</keyword>
<dbReference type="InterPro" id="IPR006311">
    <property type="entry name" value="TAT_signal"/>
</dbReference>
<evidence type="ECO:0000256" key="2">
    <source>
        <dbReference type="ARBA" id="ARBA00022645"/>
    </source>
</evidence>
<dbReference type="AlphaFoldDB" id="A0A0S3F3F9"/>
<feature type="domain" description="LD-carboxypeptidase C-terminal" evidence="9">
    <location>
        <begin position="215"/>
        <end position="332"/>
    </location>
</feature>
<organism evidence="10 11">
    <name type="scientific">Sphingobium baderi</name>
    <dbReference type="NCBI Taxonomy" id="1332080"/>
    <lineage>
        <taxon>Bacteria</taxon>
        <taxon>Pseudomonadati</taxon>
        <taxon>Pseudomonadota</taxon>
        <taxon>Alphaproteobacteria</taxon>
        <taxon>Sphingomonadales</taxon>
        <taxon>Sphingomonadaceae</taxon>
        <taxon>Sphingobium</taxon>
    </lineage>
</organism>
<evidence type="ECO:0000256" key="7">
    <source>
        <dbReference type="SAM" id="SignalP"/>
    </source>
</evidence>
<evidence type="ECO:0000313" key="10">
    <source>
        <dbReference type="EMBL" id="ALR22192.1"/>
    </source>
</evidence>
<keyword evidence="5" id="KW-0720">Serine protease</keyword>
<evidence type="ECO:0000256" key="3">
    <source>
        <dbReference type="ARBA" id="ARBA00022670"/>
    </source>
</evidence>
<dbReference type="PROSITE" id="PS51318">
    <property type="entry name" value="TAT"/>
    <property type="match status" value="1"/>
</dbReference>
<dbReference type="Pfam" id="PF17676">
    <property type="entry name" value="Peptidase_S66C"/>
    <property type="match status" value="1"/>
</dbReference>
<sequence length="347" mass="36695">MIAFDRRALMAAMGGALIAARAPAASHAPAASLVKPPRLRPGDTVGLIEPAGFTDDAFDLDLVKEAITAMGLKPKAAPHLAERHGYLAGRDADRAADVNAFYADPEVRAIFAVRGGWGCARILPFLDFSMIRAHPKLLIGFSDITALHLAFAARAGFTTIHGPNASASWPAFSWDAFRAIAFDGATPTLVNPVGREDRLVQRIGRIRTFRSGKASGRLLGGNLTVLAALMGTPWLPDFTGAILFLEDTNEAPYRIDRMLTQLALGGVLGKLAGVVFGQCTGCAADGPSYGGFTLSEVLQQHFEPLDIPAFQGAQFGHVASQFSLPVGVRAEIDANLGSIRLLEPAVA</sequence>
<dbReference type="GO" id="GO:0008236">
    <property type="term" value="F:serine-type peptidase activity"/>
    <property type="evidence" value="ECO:0007669"/>
    <property type="project" value="UniProtKB-KW"/>
</dbReference>
<dbReference type="InterPro" id="IPR029062">
    <property type="entry name" value="Class_I_gatase-like"/>
</dbReference>
<dbReference type="CDD" id="cd07025">
    <property type="entry name" value="Peptidase_S66"/>
    <property type="match status" value="1"/>
</dbReference>
<name>A0A0S3F3F9_9SPHN</name>
<dbReference type="PANTHER" id="PTHR30237">
    <property type="entry name" value="MURAMOYLTETRAPEPTIDE CARBOXYPEPTIDASE"/>
    <property type="match status" value="1"/>
</dbReference>
<dbReference type="InterPro" id="IPR027478">
    <property type="entry name" value="LdcA_N"/>
</dbReference>
<dbReference type="GO" id="GO:0004180">
    <property type="term" value="F:carboxypeptidase activity"/>
    <property type="evidence" value="ECO:0007669"/>
    <property type="project" value="UniProtKB-KW"/>
</dbReference>
<dbReference type="RefSeq" id="WP_062068050.1">
    <property type="nucleotide sequence ID" value="NZ_CP013264.1"/>
</dbReference>
<dbReference type="InterPro" id="IPR040449">
    <property type="entry name" value="Peptidase_S66_N"/>
</dbReference>
<feature type="active site" description="Charge relay system" evidence="6">
    <location>
        <position position="317"/>
    </location>
</feature>
<evidence type="ECO:0000259" key="9">
    <source>
        <dbReference type="Pfam" id="PF17676"/>
    </source>
</evidence>
<dbReference type="InterPro" id="IPR027461">
    <property type="entry name" value="Carboxypeptidase_A_C_sf"/>
</dbReference>
<gene>
    <name evidence="10" type="ORF">ATN00_19640</name>
</gene>
<keyword evidence="7" id="KW-0732">Signal</keyword>
<evidence type="ECO:0000259" key="8">
    <source>
        <dbReference type="Pfam" id="PF02016"/>
    </source>
</evidence>
<dbReference type="Gene3D" id="3.40.50.10740">
    <property type="entry name" value="Class I glutamine amidotransferase-like"/>
    <property type="match status" value="1"/>
</dbReference>
<dbReference type="Gene3D" id="3.50.30.60">
    <property type="entry name" value="LD-carboxypeptidase A C-terminal domain-like"/>
    <property type="match status" value="1"/>
</dbReference>
<evidence type="ECO:0000256" key="4">
    <source>
        <dbReference type="ARBA" id="ARBA00022801"/>
    </source>
</evidence>
<dbReference type="Pfam" id="PF02016">
    <property type="entry name" value="Peptidase_S66"/>
    <property type="match status" value="1"/>
</dbReference>
<dbReference type="InterPro" id="IPR003507">
    <property type="entry name" value="S66_fam"/>
</dbReference>
<feature type="signal peptide" evidence="7">
    <location>
        <begin position="1"/>
        <end position="24"/>
    </location>
</feature>
<feature type="active site" description="Nucleophile" evidence="6">
    <location>
        <position position="142"/>
    </location>
</feature>
<dbReference type="SUPFAM" id="SSF141986">
    <property type="entry name" value="LD-carboxypeptidase A C-terminal domain-like"/>
    <property type="match status" value="1"/>
</dbReference>
<comment type="similarity">
    <text evidence="1">Belongs to the peptidase S66 family.</text>
</comment>
<reference evidence="10 11" key="1">
    <citation type="submission" date="2015-11" db="EMBL/GenBank/DDBJ databases">
        <title>A Two-component Flavoprotein Monooxygenase System MeaXY Responsible for para-Hydroxylation of 2-Methyl-6-ethylaniline and 2,6-Diethylaniline in Sphingobium baderi DE-13.</title>
        <authorList>
            <person name="Cheng M."/>
            <person name="Meng Q."/>
            <person name="Yang Y."/>
            <person name="Chu C."/>
            <person name="Yan X."/>
            <person name="He J."/>
            <person name="Li S."/>
        </authorList>
    </citation>
    <scope>NUCLEOTIDE SEQUENCE [LARGE SCALE GENOMIC DNA]</scope>
    <source>
        <strain evidence="10 11">DE-13</strain>
    </source>
</reference>
<accession>A0A0S3F3F9</accession>
<evidence type="ECO:0000256" key="1">
    <source>
        <dbReference type="ARBA" id="ARBA00010233"/>
    </source>
</evidence>
<feature type="domain" description="LD-carboxypeptidase N-terminal" evidence="8">
    <location>
        <begin position="45"/>
        <end position="162"/>
    </location>
</feature>